<dbReference type="InterPro" id="IPR014710">
    <property type="entry name" value="RmlC-like_jellyroll"/>
</dbReference>
<gene>
    <name evidence="2" type="ORF">NX722_08470</name>
</gene>
<proteinExistence type="predicted"/>
<protein>
    <submittedName>
        <fullName evidence="2">Cupin domain-containing protein</fullName>
    </submittedName>
</protein>
<organism evidence="2 3">
    <name type="scientific">Endozoicomonas gorgoniicola</name>
    <dbReference type="NCBI Taxonomy" id="1234144"/>
    <lineage>
        <taxon>Bacteria</taxon>
        <taxon>Pseudomonadati</taxon>
        <taxon>Pseudomonadota</taxon>
        <taxon>Gammaproteobacteria</taxon>
        <taxon>Oceanospirillales</taxon>
        <taxon>Endozoicomonadaceae</taxon>
        <taxon>Endozoicomonas</taxon>
    </lineage>
</organism>
<dbReference type="InterPro" id="IPR013096">
    <property type="entry name" value="Cupin_2"/>
</dbReference>
<evidence type="ECO:0000259" key="1">
    <source>
        <dbReference type="Pfam" id="PF07883"/>
    </source>
</evidence>
<dbReference type="RefSeq" id="WP_262567611.1">
    <property type="nucleotide sequence ID" value="NZ_JAPFCC010000001.1"/>
</dbReference>
<accession>A0ABT3MTI3</accession>
<comment type="caution">
    <text evidence="2">The sequence shown here is derived from an EMBL/GenBank/DDBJ whole genome shotgun (WGS) entry which is preliminary data.</text>
</comment>
<dbReference type="Gene3D" id="2.60.120.10">
    <property type="entry name" value="Jelly Rolls"/>
    <property type="match status" value="1"/>
</dbReference>
<dbReference type="SUPFAM" id="SSF51182">
    <property type="entry name" value="RmlC-like cupins"/>
    <property type="match status" value="1"/>
</dbReference>
<reference evidence="2 3" key="1">
    <citation type="submission" date="2022-10" db="EMBL/GenBank/DDBJ databases">
        <title>High-quality genome sequences of two octocoral-associated bacteria, Endozoicomonas euniceicola EF212 and Endozoicomonas gorgoniicola PS125.</title>
        <authorList>
            <person name="Chiou Y.-J."/>
            <person name="Chen Y.-H."/>
        </authorList>
    </citation>
    <scope>NUCLEOTIDE SEQUENCE [LARGE SCALE GENOMIC DNA]</scope>
    <source>
        <strain evidence="2 3">PS125</strain>
    </source>
</reference>
<keyword evidence="3" id="KW-1185">Reference proteome</keyword>
<evidence type="ECO:0000313" key="2">
    <source>
        <dbReference type="EMBL" id="MCW7552677.1"/>
    </source>
</evidence>
<dbReference type="Pfam" id="PF07883">
    <property type="entry name" value="Cupin_2"/>
    <property type="match status" value="1"/>
</dbReference>
<evidence type="ECO:0000313" key="3">
    <source>
        <dbReference type="Proteomes" id="UP001209854"/>
    </source>
</evidence>
<dbReference type="InterPro" id="IPR011051">
    <property type="entry name" value="RmlC_Cupin_sf"/>
</dbReference>
<dbReference type="Proteomes" id="UP001209854">
    <property type="component" value="Unassembled WGS sequence"/>
</dbReference>
<feature type="domain" description="Cupin type-2" evidence="1">
    <location>
        <begin position="42"/>
        <end position="113"/>
    </location>
</feature>
<sequence>MRSIINIKDALHQAKPDDHVGIAIAPLSTGNDFCLFSAEIKSSHKVGCHYHAEGEEIYSILSGKGIIYTANVEDDGYVGETKAHTVSSGDSFTIEPGTAHQLQATSDLVLMFVCPPSHIDSDRIILPSLIS</sequence>
<dbReference type="EMBL" id="JAPFCC010000001">
    <property type="protein sequence ID" value="MCW7552677.1"/>
    <property type="molecule type" value="Genomic_DNA"/>
</dbReference>
<name>A0ABT3MTI3_9GAMM</name>